<feature type="domain" description="Solute-binding protein family 3/N-terminal" evidence="4">
    <location>
        <begin position="41"/>
        <end position="262"/>
    </location>
</feature>
<dbReference type="RefSeq" id="WP_167812596.1">
    <property type="nucleotide sequence ID" value="NZ_FOYW01000001.1"/>
</dbReference>
<dbReference type="PANTHER" id="PTHR35936:SF25">
    <property type="entry name" value="ABC TRANSPORTER SUBSTRATE-BINDING PROTEIN"/>
    <property type="match status" value="1"/>
</dbReference>
<reference evidence="5 6" key="1">
    <citation type="submission" date="2016-10" db="EMBL/GenBank/DDBJ databases">
        <authorList>
            <person name="de Groot N.N."/>
        </authorList>
    </citation>
    <scope>NUCLEOTIDE SEQUENCE [LARGE SCALE GENOMIC DNA]</scope>
    <source>
        <strain evidence="5 6">CGMCC 1.9167</strain>
    </source>
</reference>
<evidence type="ECO:0000256" key="1">
    <source>
        <dbReference type="ARBA" id="ARBA00010333"/>
    </source>
</evidence>
<dbReference type="Pfam" id="PF00497">
    <property type="entry name" value="SBP_bac_3"/>
    <property type="match status" value="1"/>
</dbReference>
<feature type="chain" id="PRO_5011607550" evidence="3">
    <location>
        <begin position="26"/>
        <end position="272"/>
    </location>
</feature>
<dbReference type="AlphaFoldDB" id="A0A1I6IDP6"/>
<accession>A0A1I6IDP6</accession>
<feature type="signal peptide" evidence="3">
    <location>
        <begin position="1"/>
        <end position="25"/>
    </location>
</feature>
<sequence>MPQQRKLSVYWLVFCLLVLPATAAAADEFSAPGPQESAPVRLVTGPHYPPLAADYLPYNGLGAFLVRRILEASGSEVSVDLRPWKRAYRESLAGHYDAVLPYLETPSRQEDFLFSEPVFKADTYAYVSAGSDIHADSMTGLEGLTYCNPLGYADGEKLGQMRSEGKITRLTAPHLNNCFRMLLAGRADFVKINHYVARYSLHHSELPHNAIRALPFVVERVSLHLMVPRTRPEAEELVDEFDRIRGRMEASGQLNALTSWYLETVELEEELR</sequence>
<proteinExistence type="inferred from homology"/>
<dbReference type="Proteomes" id="UP000198644">
    <property type="component" value="Unassembled WGS sequence"/>
</dbReference>
<dbReference type="InterPro" id="IPR001638">
    <property type="entry name" value="Solute-binding_3/MltF_N"/>
</dbReference>
<dbReference type="SUPFAM" id="SSF53850">
    <property type="entry name" value="Periplasmic binding protein-like II"/>
    <property type="match status" value="1"/>
</dbReference>
<evidence type="ECO:0000259" key="4">
    <source>
        <dbReference type="Pfam" id="PF00497"/>
    </source>
</evidence>
<evidence type="ECO:0000256" key="3">
    <source>
        <dbReference type="SAM" id="SignalP"/>
    </source>
</evidence>
<evidence type="ECO:0000313" key="5">
    <source>
        <dbReference type="EMBL" id="SFR64816.1"/>
    </source>
</evidence>
<dbReference type="STRING" id="650891.SAMN05216203_2148"/>
<dbReference type="EMBL" id="FOYW01000001">
    <property type="protein sequence ID" value="SFR64816.1"/>
    <property type="molecule type" value="Genomic_DNA"/>
</dbReference>
<keyword evidence="2 3" id="KW-0732">Signal</keyword>
<protein>
    <submittedName>
        <fullName evidence="5">Amino acid ABC transporter substrate-binding protein, PAAT family</fullName>
    </submittedName>
</protein>
<name>A0A1I6IDP6_9GAMM</name>
<organism evidence="5 6">
    <name type="scientific">Marinobacter daqiaonensis</name>
    <dbReference type="NCBI Taxonomy" id="650891"/>
    <lineage>
        <taxon>Bacteria</taxon>
        <taxon>Pseudomonadati</taxon>
        <taxon>Pseudomonadota</taxon>
        <taxon>Gammaproteobacteria</taxon>
        <taxon>Pseudomonadales</taxon>
        <taxon>Marinobacteraceae</taxon>
        <taxon>Marinobacter</taxon>
    </lineage>
</organism>
<evidence type="ECO:0000313" key="6">
    <source>
        <dbReference type="Proteomes" id="UP000198644"/>
    </source>
</evidence>
<comment type="similarity">
    <text evidence="1">Belongs to the bacterial solute-binding protein 3 family.</text>
</comment>
<dbReference type="PANTHER" id="PTHR35936">
    <property type="entry name" value="MEMBRANE-BOUND LYTIC MUREIN TRANSGLYCOSYLASE F"/>
    <property type="match status" value="1"/>
</dbReference>
<dbReference type="Gene3D" id="3.40.190.10">
    <property type="entry name" value="Periplasmic binding protein-like II"/>
    <property type="match status" value="2"/>
</dbReference>
<keyword evidence="6" id="KW-1185">Reference proteome</keyword>
<evidence type="ECO:0000256" key="2">
    <source>
        <dbReference type="ARBA" id="ARBA00022729"/>
    </source>
</evidence>
<gene>
    <name evidence="5" type="ORF">SAMN05216203_2148</name>
</gene>